<sequence>DLPTAFYSVLGASLFLIGNLIGRTPTLALSGEPTFPTPYWLAALDAFETGVNLPRLTSSKCDFDIPEDWDMAITWGRTLVALAHELISPTSEADPNFNWPPSSPMAMIASIRPPSPRPVRLSSVTPNDLMELAMDQFSRGILNMPHFQQYVLIRHVPTFSRARYLYAISTEVLQLAECMPTSAQRRTWAMWADSVLNQMRMEADM</sequence>
<organism evidence="1 2">
    <name type="scientific">Fistulina hepatica ATCC 64428</name>
    <dbReference type="NCBI Taxonomy" id="1128425"/>
    <lineage>
        <taxon>Eukaryota</taxon>
        <taxon>Fungi</taxon>
        <taxon>Dikarya</taxon>
        <taxon>Basidiomycota</taxon>
        <taxon>Agaricomycotina</taxon>
        <taxon>Agaricomycetes</taxon>
        <taxon>Agaricomycetidae</taxon>
        <taxon>Agaricales</taxon>
        <taxon>Fistulinaceae</taxon>
        <taxon>Fistulina</taxon>
    </lineage>
</organism>
<evidence type="ECO:0008006" key="3">
    <source>
        <dbReference type="Google" id="ProtNLM"/>
    </source>
</evidence>
<dbReference type="AlphaFoldDB" id="A0A0D7ALH5"/>
<dbReference type="OrthoDB" id="3204217at2759"/>
<protein>
    <recommendedName>
        <fullName evidence="3">Transcription factor domain-containing protein</fullName>
    </recommendedName>
</protein>
<feature type="non-terminal residue" evidence="1">
    <location>
        <position position="205"/>
    </location>
</feature>
<evidence type="ECO:0000313" key="2">
    <source>
        <dbReference type="Proteomes" id="UP000054144"/>
    </source>
</evidence>
<gene>
    <name evidence="1" type="ORF">FISHEDRAFT_25213</name>
</gene>
<keyword evidence="2" id="KW-1185">Reference proteome</keyword>
<dbReference type="Proteomes" id="UP000054144">
    <property type="component" value="Unassembled WGS sequence"/>
</dbReference>
<name>A0A0D7ALH5_9AGAR</name>
<accession>A0A0D7ALH5</accession>
<evidence type="ECO:0000313" key="1">
    <source>
        <dbReference type="EMBL" id="KIY52700.1"/>
    </source>
</evidence>
<proteinExistence type="predicted"/>
<reference evidence="1 2" key="1">
    <citation type="journal article" date="2015" name="Fungal Genet. Biol.">
        <title>Evolution of novel wood decay mechanisms in Agaricales revealed by the genome sequences of Fistulina hepatica and Cylindrobasidium torrendii.</title>
        <authorList>
            <person name="Floudas D."/>
            <person name="Held B.W."/>
            <person name="Riley R."/>
            <person name="Nagy L.G."/>
            <person name="Koehler G."/>
            <person name="Ransdell A.S."/>
            <person name="Younus H."/>
            <person name="Chow J."/>
            <person name="Chiniquy J."/>
            <person name="Lipzen A."/>
            <person name="Tritt A."/>
            <person name="Sun H."/>
            <person name="Haridas S."/>
            <person name="LaButti K."/>
            <person name="Ohm R.A."/>
            <person name="Kues U."/>
            <person name="Blanchette R.A."/>
            <person name="Grigoriev I.V."/>
            <person name="Minto R.E."/>
            <person name="Hibbett D.S."/>
        </authorList>
    </citation>
    <scope>NUCLEOTIDE SEQUENCE [LARGE SCALE GENOMIC DNA]</scope>
    <source>
        <strain evidence="1 2">ATCC 64428</strain>
    </source>
</reference>
<dbReference type="EMBL" id="KN881630">
    <property type="protein sequence ID" value="KIY52700.1"/>
    <property type="molecule type" value="Genomic_DNA"/>
</dbReference>
<feature type="non-terminal residue" evidence="1">
    <location>
        <position position="1"/>
    </location>
</feature>